<sequence length="113" mass="12728">MDNQFISYVGAGIIVSFSIFFAYKAGWGLRDHSLALKREMLSQKLEYKLKILLEQTSGNAQLPEGLALQDIIKSMVFSGDSIEEQILTLNLIYLDLVAYGDASPYFIFILEII</sequence>
<dbReference type="AlphaFoldDB" id="S6BE96"/>
<keyword evidence="2" id="KW-0496">Mitochondrion</keyword>
<reference evidence="2" key="1">
    <citation type="journal article" date="2013" name="Plant Cell Physiol.">
        <title>Whole genomic sequencing of RT98 mitochondria derived from Oryza rufipogon and northern blot analysis to uncover a cytoplasmic male sterility-associated gene.</title>
        <authorList>
            <person name="Igarashi K."/>
            <person name="Kazama T."/>
            <person name="Motomura K."/>
            <person name="Toriyama K."/>
        </authorList>
    </citation>
    <scope>NUCLEOTIDE SEQUENCE</scope>
    <source>
        <strain evidence="2">RT98C</strain>
    </source>
</reference>
<keyword evidence="1" id="KW-0472">Membrane</keyword>
<keyword evidence="1" id="KW-0812">Transmembrane</keyword>
<dbReference type="EMBL" id="AP012527">
    <property type="protein sequence ID" value="BAN67491.1"/>
    <property type="molecule type" value="Genomic_DNA"/>
</dbReference>
<geneLocation type="mitochondrion" evidence="2"/>
<evidence type="ECO:0000313" key="2">
    <source>
        <dbReference type="EMBL" id="BAN67491.1"/>
    </source>
</evidence>
<gene>
    <name evidence="2" type="primary">orf113</name>
</gene>
<organism evidence="2">
    <name type="scientific">Oryza rufipogon</name>
    <name type="common">Brownbeard rice</name>
    <name type="synonym">Asian wild rice</name>
    <dbReference type="NCBI Taxonomy" id="4529"/>
    <lineage>
        <taxon>Eukaryota</taxon>
        <taxon>Viridiplantae</taxon>
        <taxon>Streptophyta</taxon>
        <taxon>Embryophyta</taxon>
        <taxon>Tracheophyta</taxon>
        <taxon>Spermatophyta</taxon>
        <taxon>Magnoliopsida</taxon>
        <taxon>Liliopsida</taxon>
        <taxon>Poales</taxon>
        <taxon>Poaceae</taxon>
        <taxon>BOP clade</taxon>
        <taxon>Oryzoideae</taxon>
        <taxon>Oryzeae</taxon>
        <taxon>Oryzinae</taxon>
        <taxon>Oryza</taxon>
    </lineage>
</organism>
<keyword evidence="1" id="KW-1133">Transmembrane helix</keyword>
<protein>
    <submittedName>
        <fullName evidence="2">Uncharacterized protein</fullName>
    </submittedName>
</protein>
<accession>S6BE96</accession>
<name>S6BE96_ORYRU</name>
<evidence type="ECO:0000256" key="1">
    <source>
        <dbReference type="SAM" id="Phobius"/>
    </source>
</evidence>
<feature type="transmembrane region" description="Helical" evidence="1">
    <location>
        <begin position="6"/>
        <end position="23"/>
    </location>
</feature>
<proteinExistence type="predicted"/>